<proteinExistence type="predicted"/>
<feature type="signal peptide" evidence="1">
    <location>
        <begin position="1"/>
        <end position="25"/>
    </location>
</feature>
<organism evidence="2 3">
    <name type="scientific">Rubritalea halochordaticola</name>
    <dbReference type="NCBI Taxonomy" id="714537"/>
    <lineage>
        <taxon>Bacteria</taxon>
        <taxon>Pseudomonadati</taxon>
        <taxon>Verrucomicrobiota</taxon>
        <taxon>Verrucomicrobiia</taxon>
        <taxon>Verrucomicrobiales</taxon>
        <taxon>Rubritaleaceae</taxon>
        <taxon>Rubritalea</taxon>
    </lineage>
</organism>
<reference evidence="2 3" key="1">
    <citation type="submission" date="2024-02" db="EMBL/GenBank/DDBJ databases">
        <title>Rubritalea halochordaticola NBRC 107102.</title>
        <authorList>
            <person name="Ichikawa N."/>
            <person name="Katano-Makiyama Y."/>
            <person name="Hidaka K."/>
        </authorList>
    </citation>
    <scope>NUCLEOTIDE SEQUENCE [LARGE SCALE GENOMIC DNA]</scope>
    <source>
        <strain evidence="2 3">NBRC 107102</strain>
    </source>
</reference>
<name>A0ABP9V028_9BACT</name>
<comment type="caution">
    <text evidence="2">The sequence shown here is derived from an EMBL/GenBank/DDBJ whole genome shotgun (WGS) entry which is preliminary data.</text>
</comment>
<feature type="chain" id="PRO_5047439583" evidence="1">
    <location>
        <begin position="26"/>
        <end position="174"/>
    </location>
</feature>
<accession>A0ABP9V028</accession>
<dbReference type="EMBL" id="BAABRL010000006">
    <property type="protein sequence ID" value="GAA5496043.1"/>
    <property type="molecule type" value="Genomic_DNA"/>
</dbReference>
<keyword evidence="3" id="KW-1185">Reference proteome</keyword>
<sequence>MTRPLTFGISCIIMASLALVSHLSAQDAIVYHGAIYHKDAQAKPGRDAQVLIQLKETDTWDEVIKLVQSDKLLHIAPTNISVLSPSGKQIPITTLDSRTSINLLHQIKNKKDGPIKDVVHLKLLEEPEKKISFVQGKPKHALISIHRKIKASVVIQYLEQLHQQKIAYLPIDPL</sequence>
<gene>
    <name evidence="2" type="ORF">Rhal01_02224</name>
</gene>
<evidence type="ECO:0000313" key="3">
    <source>
        <dbReference type="Proteomes" id="UP001424741"/>
    </source>
</evidence>
<evidence type="ECO:0000313" key="2">
    <source>
        <dbReference type="EMBL" id="GAA5496043.1"/>
    </source>
</evidence>
<evidence type="ECO:0000256" key="1">
    <source>
        <dbReference type="SAM" id="SignalP"/>
    </source>
</evidence>
<keyword evidence="1" id="KW-0732">Signal</keyword>
<dbReference type="Proteomes" id="UP001424741">
    <property type="component" value="Unassembled WGS sequence"/>
</dbReference>
<protein>
    <submittedName>
        <fullName evidence="2">Uncharacterized protein</fullName>
    </submittedName>
</protein>